<dbReference type="AlphaFoldDB" id="A0A1F7UUP5"/>
<gene>
    <name evidence="1" type="ORF">A3B21_04775</name>
</gene>
<evidence type="ECO:0000313" key="2">
    <source>
        <dbReference type="Proteomes" id="UP000176897"/>
    </source>
</evidence>
<dbReference type="STRING" id="1802401.A3B21_04775"/>
<accession>A0A1F7UUP5</accession>
<organism evidence="1 2">
    <name type="scientific">Candidatus Uhrbacteria bacterium RIFCSPLOWO2_01_FULL_47_24</name>
    <dbReference type="NCBI Taxonomy" id="1802401"/>
    <lineage>
        <taxon>Bacteria</taxon>
        <taxon>Candidatus Uhriibacteriota</taxon>
    </lineage>
</organism>
<reference evidence="1 2" key="1">
    <citation type="journal article" date="2016" name="Nat. Commun.">
        <title>Thousands of microbial genomes shed light on interconnected biogeochemical processes in an aquifer system.</title>
        <authorList>
            <person name="Anantharaman K."/>
            <person name="Brown C.T."/>
            <person name="Hug L.A."/>
            <person name="Sharon I."/>
            <person name="Castelle C.J."/>
            <person name="Probst A.J."/>
            <person name="Thomas B.C."/>
            <person name="Singh A."/>
            <person name="Wilkins M.J."/>
            <person name="Karaoz U."/>
            <person name="Brodie E.L."/>
            <person name="Williams K.H."/>
            <person name="Hubbard S.S."/>
            <person name="Banfield J.F."/>
        </authorList>
    </citation>
    <scope>NUCLEOTIDE SEQUENCE [LARGE SCALE GENOMIC DNA]</scope>
</reference>
<comment type="caution">
    <text evidence="1">The sequence shown here is derived from an EMBL/GenBank/DDBJ whole genome shotgun (WGS) entry which is preliminary data.</text>
</comment>
<name>A0A1F7UUP5_9BACT</name>
<dbReference type="Proteomes" id="UP000176897">
    <property type="component" value="Unassembled WGS sequence"/>
</dbReference>
<sequence length="130" mass="15247">MPERRESGLIKIELEQEPPDNRDLEQANKMMDLAIKAAWRIFNRGDGEREAINYIVDRATNDPELRREYYTRIRELFHKEGIAALAQTYQNRVRQQDAKTPKAQARAKWAVEAKDAGFDDVEDYLSHLQE</sequence>
<evidence type="ECO:0000313" key="1">
    <source>
        <dbReference type="EMBL" id="OGL82003.1"/>
    </source>
</evidence>
<proteinExistence type="predicted"/>
<protein>
    <submittedName>
        <fullName evidence="1">Uncharacterized protein</fullName>
    </submittedName>
</protein>
<dbReference type="EMBL" id="MGEJ01000001">
    <property type="protein sequence ID" value="OGL82003.1"/>
    <property type="molecule type" value="Genomic_DNA"/>
</dbReference>